<dbReference type="Gene3D" id="1.10.340.70">
    <property type="match status" value="1"/>
</dbReference>
<evidence type="ECO:0000259" key="1">
    <source>
        <dbReference type="Pfam" id="PF17921"/>
    </source>
</evidence>
<dbReference type="InterPro" id="IPR052160">
    <property type="entry name" value="Gypsy_RT_Integrase-like"/>
</dbReference>
<evidence type="ECO:0000313" key="3">
    <source>
        <dbReference type="Proteomes" id="UP000499080"/>
    </source>
</evidence>
<dbReference type="OrthoDB" id="6433871at2759"/>
<keyword evidence="3" id="KW-1185">Reference proteome</keyword>
<sequence>MVVLIHEREKVLKKYHDASIAVYYGSDGTFNVTSSRYYWTGMMKFIFVYAKNCAECGKYRVENQKSSSFLQTHVYSQRFETLSIDLFGPLAGIKNHKKRIFIVEGCSTKRVELFALPNATVKGCV</sequence>
<dbReference type="Pfam" id="PF17921">
    <property type="entry name" value="Integrase_H2C2"/>
    <property type="match status" value="1"/>
</dbReference>
<dbReference type="EMBL" id="BGPR01002691">
    <property type="protein sequence ID" value="GBM77465.1"/>
    <property type="molecule type" value="Genomic_DNA"/>
</dbReference>
<accession>A0A4Y2IIH4</accession>
<organism evidence="2 3">
    <name type="scientific">Araneus ventricosus</name>
    <name type="common">Orbweaver spider</name>
    <name type="synonym">Epeira ventricosa</name>
    <dbReference type="NCBI Taxonomy" id="182803"/>
    <lineage>
        <taxon>Eukaryota</taxon>
        <taxon>Metazoa</taxon>
        <taxon>Ecdysozoa</taxon>
        <taxon>Arthropoda</taxon>
        <taxon>Chelicerata</taxon>
        <taxon>Arachnida</taxon>
        <taxon>Araneae</taxon>
        <taxon>Araneomorphae</taxon>
        <taxon>Entelegynae</taxon>
        <taxon>Araneoidea</taxon>
        <taxon>Araneidae</taxon>
        <taxon>Araneus</taxon>
    </lineage>
</organism>
<dbReference type="Proteomes" id="UP000499080">
    <property type="component" value="Unassembled WGS sequence"/>
</dbReference>
<comment type="caution">
    <text evidence="2">The sequence shown here is derived from an EMBL/GenBank/DDBJ whole genome shotgun (WGS) entry which is preliminary data.</text>
</comment>
<evidence type="ECO:0000313" key="2">
    <source>
        <dbReference type="EMBL" id="GBM77465.1"/>
    </source>
</evidence>
<dbReference type="PANTHER" id="PTHR47266">
    <property type="entry name" value="ENDONUCLEASE-RELATED"/>
    <property type="match status" value="1"/>
</dbReference>
<feature type="domain" description="Integrase zinc-binding" evidence="1">
    <location>
        <begin position="7"/>
        <end position="60"/>
    </location>
</feature>
<proteinExistence type="predicted"/>
<dbReference type="AlphaFoldDB" id="A0A4Y2IIH4"/>
<gene>
    <name evidence="2" type="ORF">AVEN_141844_1</name>
</gene>
<name>A0A4Y2IIH4_ARAVE</name>
<dbReference type="InterPro" id="IPR041588">
    <property type="entry name" value="Integrase_H2C2"/>
</dbReference>
<protein>
    <recommendedName>
        <fullName evidence="1">Integrase zinc-binding domain-containing protein</fullName>
    </recommendedName>
</protein>
<reference evidence="2 3" key="1">
    <citation type="journal article" date="2019" name="Sci. Rep.">
        <title>Orb-weaving spider Araneus ventricosus genome elucidates the spidroin gene catalogue.</title>
        <authorList>
            <person name="Kono N."/>
            <person name="Nakamura H."/>
            <person name="Ohtoshi R."/>
            <person name="Moran D.A.P."/>
            <person name="Shinohara A."/>
            <person name="Yoshida Y."/>
            <person name="Fujiwara M."/>
            <person name="Mori M."/>
            <person name="Tomita M."/>
            <person name="Arakawa K."/>
        </authorList>
    </citation>
    <scope>NUCLEOTIDE SEQUENCE [LARGE SCALE GENOMIC DNA]</scope>
</reference>